<proteinExistence type="inferred from homology"/>
<dbReference type="Proteomes" id="UP000054563">
    <property type="component" value="Unassembled WGS sequence"/>
</dbReference>
<protein>
    <submittedName>
        <fullName evidence="9">Sugar transporter</fullName>
    </submittedName>
</protein>
<evidence type="ECO:0000256" key="5">
    <source>
        <dbReference type="ARBA" id="ARBA00023136"/>
    </source>
</evidence>
<dbReference type="OrthoDB" id="6612291at2759"/>
<feature type="domain" description="Major facilitator superfamily (MFS) profile" evidence="8">
    <location>
        <begin position="13"/>
        <end position="437"/>
    </location>
</feature>
<comment type="subcellular location">
    <subcellularLocation>
        <location evidence="1">Membrane</location>
        <topology evidence="1">Multi-pass membrane protein</topology>
    </subcellularLocation>
</comment>
<dbReference type="InterPro" id="IPR005828">
    <property type="entry name" value="MFS_sugar_transport-like"/>
</dbReference>
<keyword evidence="9" id="KW-0762">Sugar transport</keyword>
<dbReference type="InterPro" id="IPR050360">
    <property type="entry name" value="MFS_Sugar_Transporters"/>
</dbReference>
<feature type="transmembrane region" description="Helical" evidence="7">
    <location>
        <begin position="92"/>
        <end position="110"/>
    </location>
</feature>
<keyword evidence="3 7" id="KW-0812">Transmembrane</keyword>
<dbReference type="PROSITE" id="PS00216">
    <property type="entry name" value="SUGAR_TRANSPORT_1"/>
    <property type="match status" value="1"/>
</dbReference>
<dbReference type="eggNOG" id="KOG0254">
    <property type="taxonomic scope" value="Eukaryota"/>
</dbReference>
<keyword evidence="5 7" id="KW-0472">Membrane</keyword>
<feature type="transmembrane region" description="Helical" evidence="7">
    <location>
        <begin position="116"/>
        <end position="136"/>
    </location>
</feature>
<dbReference type="STRING" id="396776.A0A0J8RVN6"/>
<dbReference type="InterPro" id="IPR005829">
    <property type="entry name" value="Sugar_transporter_CS"/>
</dbReference>
<evidence type="ECO:0000259" key="8">
    <source>
        <dbReference type="PROSITE" id="PS50850"/>
    </source>
</evidence>
<evidence type="ECO:0000313" key="9">
    <source>
        <dbReference type="EMBL" id="KMU89220.1"/>
    </source>
</evidence>
<evidence type="ECO:0000256" key="2">
    <source>
        <dbReference type="ARBA" id="ARBA00010992"/>
    </source>
</evidence>
<evidence type="ECO:0000313" key="10">
    <source>
        <dbReference type="Proteomes" id="UP000054563"/>
    </source>
</evidence>
<dbReference type="PROSITE" id="PS00217">
    <property type="entry name" value="SUGAR_TRANSPORT_2"/>
    <property type="match status" value="1"/>
</dbReference>
<evidence type="ECO:0000256" key="7">
    <source>
        <dbReference type="SAM" id="Phobius"/>
    </source>
</evidence>
<feature type="transmembrane region" description="Helical" evidence="7">
    <location>
        <begin position="283"/>
        <end position="307"/>
    </location>
</feature>
<evidence type="ECO:0000256" key="3">
    <source>
        <dbReference type="ARBA" id="ARBA00022692"/>
    </source>
</evidence>
<reference evidence="10" key="1">
    <citation type="journal article" date="2010" name="Genome Res.">
        <title>Population genomic sequencing of Coccidioides fungi reveals recent hybridization and transposon control.</title>
        <authorList>
            <person name="Neafsey D.E."/>
            <person name="Barker B.M."/>
            <person name="Sharpton T.J."/>
            <person name="Stajich J.E."/>
            <person name="Park D.J."/>
            <person name="Whiston E."/>
            <person name="Hung C.-Y."/>
            <person name="McMahan C."/>
            <person name="White J."/>
            <person name="Sykes S."/>
            <person name="Heiman D."/>
            <person name="Young S."/>
            <person name="Zeng Q."/>
            <person name="Abouelleil A."/>
            <person name="Aftuck L."/>
            <person name="Bessette D."/>
            <person name="Brown A."/>
            <person name="FitzGerald M."/>
            <person name="Lui A."/>
            <person name="Macdonald J.P."/>
            <person name="Priest M."/>
            <person name="Orbach M.J."/>
            <person name="Galgiani J.N."/>
            <person name="Kirkland T.N."/>
            <person name="Cole G.T."/>
            <person name="Birren B.W."/>
            <person name="Henn M.R."/>
            <person name="Taylor J.W."/>
            <person name="Rounsley S.D."/>
        </authorList>
    </citation>
    <scope>NUCLEOTIDE SEQUENCE [LARGE SCALE GENOMIC DNA]</scope>
    <source>
        <strain evidence="10">H538.4</strain>
    </source>
</reference>
<dbReference type="InterPro" id="IPR036259">
    <property type="entry name" value="MFS_trans_sf"/>
</dbReference>
<dbReference type="PROSITE" id="PS51257">
    <property type="entry name" value="PROKAR_LIPOPROTEIN"/>
    <property type="match status" value="1"/>
</dbReference>
<feature type="transmembrane region" description="Helical" evidence="7">
    <location>
        <begin position="346"/>
        <end position="367"/>
    </location>
</feature>
<feature type="region of interest" description="Disordered" evidence="6">
    <location>
        <begin position="406"/>
        <end position="437"/>
    </location>
</feature>
<evidence type="ECO:0000256" key="1">
    <source>
        <dbReference type="ARBA" id="ARBA00004141"/>
    </source>
</evidence>
<feature type="transmembrane region" description="Helical" evidence="7">
    <location>
        <begin position="319"/>
        <end position="340"/>
    </location>
</feature>
<keyword evidence="4 7" id="KW-1133">Transmembrane helix</keyword>
<gene>
    <name evidence="9" type="ORF">CIHG_07154</name>
</gene>
<name>A0A0J8RVN6_COCIT</name>
<dbReference type="GO" id="GO:0016020">
    <property type="term" value="C:membrane"/>
    <property type="evidence" value="ECO:0007669"/>
    <property type="project" value="UniProtKB-SubCell"/>
</dbReference>
<comment type="similarity">
    <text evidence="2">Belongs to the major facilitator superfamily. Sugar transporter (TC 2.A.1.1) family.</text>
</comment>
<dbReference type="InterPro" id="IPR020846">
    <property type="entry name" value="MFS_dom"/>
</dbReference>
<feature type="transmembrane region" description="Helical" evidence="7">
    <location>
        <begin position="248"/>
        <end position="271"/>
    </location>
</feature>
<dbReference type="Gene3D" id="1.20.1250.20">
    <property type="entry name" value="MFS general substrate transporter like domains"/>
    <property type="match status" value="2"/>
</dbReference>
<dbReference type="Pfam" id="PF00083">
    <property type="entry name" value="Sugar_tr"/>
    <property type="match status" value="2"/>
</dbReference>
<organism evidence="9 10">
    <name type="scientific">Coccidioides immitis H538.4</name>
    <dbReference type="NCBI Taxonomy" id="396776"/>
    <lineage>
        <taxon>Eukaryota</taxon>
        <taxon>Fungi</taxon>
        <taxon>Dikarya</taxon>
        <taxon>Ascomycota</taxon>
        <taxon>Pezizomycotina</taxon>
        <taxon>Eurotiomycetes</taxon>
        <taxon>Eurotiomycetidae</taxon>
        <taxon>Onygenales</taxon>
        <taxon>Onygenaceae</taxon>
        <taxon>Coccidioides</taxon>
    </lineage>
</organism>
<accession>A0A0J8RVN6</accession>
<dbReference type="VEuPathDB" id="FungiDB:CIHG_07154"/>
<feature type="compositionally biased region" description="Basic and acidic residues" evidence="6">
    <location>
        <begin position="423"/>
        <end position="437"/>
    </location>
</feature>
<dbReference type="GO" id="GO:0005351">
    <property type="term" value="F:carbohydrate:proton symporter activity"/>
    <property type="evidence" value="ECO:0007669"/>
    <property type="project" value="TreeGrafter"/>
</dbReference>
<dbReference type="SUPFAM" id="SSF103473">
    <property type="entry name" value="MFS general substrate transporter"/>
    <property type="match status" value="1"/>
</dbReference>
<sequence length="437" mass="47418">MGKLVPNAFNLAVVIFVALGSTACSYGMAIISSTIGQPSFYHDFNLAKQGEPGYGRTSSLIGAMNGLNSAGSAFGCAFLSWSADRYGRLRSLQIGSLILVIGAALCAGSVNMAMFLVARFIAGFGIGILVTGIPMYQAEASAPSSRGFMELFQMEKQLELDREINQNTGKWDILKTGPTRRRALVGFALMFGNQFTGVLIIANYGVLLYASLGMKTFMPLLLSALWVTASFPGNVFTAFFVDRLGRRFFLLTGLGGILFTLIMECWTQAVYLGTDNAAGQKAAVFFLFLFIFFWSTFIDATQFLYLAEIFPTQTRSQGMALGMAGMFAATIILLISGPIALDQITWKFFFVLIIPTALHLAGVYFFYPETKQRSLEDINAAFGEKVAVRLYGATEEEEEMYAKALEAREPGASGDMGTIPSSEDEKSAAHVEAASKV</sequence>
<feature type="transmembrane region" description="Helical" evidence="7">
    <location>
        <begin position="183"/>
        <end position="205"/>
    </location>
</feature>
<dbReference type="PROSITE" id="PS50850">
    <property type="entry name" value="MFS"/>
    <property type="match status" value="1"/>
</dbReference>
<dbReference type="EMBL" id="DS017010">
    <property type="protein sequence ID" value="KMU89220.1"/>
    <property type="molecule type" value="Genomic_DNA"/>
</dbReference>
<dbReference type="PANTHER" id="PTHR48022">
    <property type="entry name" value="PLASTIDIC GLUCOSE TRANSPORTER 4"/>
    <property type="match status" value="1"/>
</dbReference>
<feature type="transmembrane region" description="Helical" evidence="7">
    <location>
        <begin position="60"/>
        <end position="80"/>
    </location>
</feature>
<dbReference type="PANTHER" id="PTHR48022:SF38">
    <property type="entry name" value="MAJOR FACILITATOR SUPERFAMILY (MFS) PROFILE DOMAIN-CONTAINING PROTEIN-RELATED"/>
    <property type="match status" value="1"/>
</dbReference>
<evidence type="ECO:0000256" key="6">
    <source>
        <dbReference type="SAM" id="MobiDB-lite"/>
    </source>
</evidence>
<evidence type="ECO:0000256" key="4">
    <source>
        <dbReference type="ARBA" id="ARBA00022989"/>
    </source>
</evidence>
<feature type="transmembrane region" description="Helical" evidence="7">
    <location>
        <begin position="217"/>
        <end position="241"/>
    </location>
</feature>
<dbReference type="AlphaFoldDB" id="A0A0J8RVN6"/>
<keyword evidence="9" id="KW-0813">Transport</keyword>